<feature type="region of interest" description="Disordered" evidence="1">
    <location>
        <begin position="459"/>
        <end position="502"/>
    </location>
</feature>
<proteinExistence type="predicted"/>
<reference evidence="2 3" key="1">
    <citation type="submission" date="2016-03" db="EMBL/GenBank/DDBJ databases">
        <title>Comparative genomics of 54 Lactobacillus plantarum strains reveals genomic uncoupling from niche constraints.</title>
        <authorList>
            <person name="Martino M.E."/>
        </authorList>
    </citation>
    <scope>NUCLEOTIDE SEQUENCE [LARGE SCALE GENOMIC DNA]</scope>
    <source>
        <strain evidence="2 3">19.1</strain>
    </source>
</reference>
<comment type="caution">
    <text evidence="2">The sequence shown here is derived from an EMBL/GenBank/DDBJ whole genome shotgun (WGS) entry which is preliminary data.</text>
</comment>
<dbReference type="Proteomes" id="UP000076882">
    <property type="component" value="Unassembled WGS sequence"/>
</dbReference>
<accession>A0A165RL41</accession>
<evidence type="ECO:0000313" key="3">
    <source>
        <dbReference type="Proteomes" id="UP000076882"/>
    </source>
</evidence>
<dbReference type="Pfam" id="PF05133">
    <property type="entry name" value="SPP1_portal"/>
    <property type="match status" value="1"/>
</dbReference>
<dbReference type="InterPro" id="IPR006428">
    <property type="entry name" value="Portal_SPP1-type"/>
</dbReference>
<organism evidence="2 3">
    <name type="scientific">Lactiplantibacillus plantarum</name>
    <name type="common">Lactobacillus plantarum</name>
    <dbReference type="NCBI Taxonomy" id="1590"/>
    <lineage>
        <taxon>Bacteria</taxon>
        <taxon>Bacillati</taxon>
        <taxon>Bacillota</taxon>
        <taxon>Bacilli</taxon>
        <taxon>Lactobacillales</taxon>
        <taxon>Lactobacillaceae</taxon>
        <taxon>Lactiplantibacillus</taxon>
    </lineage>
</organism>
<gene>
    <name evidence="2" type="ORF">Lp19_2560</name>
</gene>
<dbReference type="PATRIC" id="fig|1590.201.peg.2461"/>
<dbReference type="EMBL" id="LUXM01000033">
    <property type="protein sequence ID" value="KZU94586.1"/>
    <property type="molecule type" value="Genomic_DNA"/>
</dbReference>
<dbReference type="NCBIfam" id="TIGR01538">
    <property type="entry name" value="portal_SPP1"/>
    <property type="match status" value="1"/>
</dbReference>
<protein>
    <submittedName>
        <fullName evidence="2">Phage portal</fullName>
    </submittedName>
</protein>
<evidence type="ECO:0000313" key="2">
    <source>
        <dbReference type="EMBL" id="KZU94586.1"/>
    </source>
</evidence>
<dbReference type="AlphaFoldDB" id="A0A165RL41"/>
<dbReference type="RefSeq" id="WP_063489613.1">
    <property type="nucleotide sequence ID" value="NZ_CP141335.1"/>
</dbReference>
<name>A0A165RL41_LACPN</name>
<evidence type="ECO:0000256" key="1">
    <source>
        <dbReference type="SAM" id="MobiDB-lite"/>
    </source>
</evidence>
<dbReference type="InterPro" id="IPR021145">
    <property type="entry name" value="Portal_protein_SPP1_Gp6-like"/>
</dbReference>
<sequence>MQYDLNKKRGSNVAIDRELAGNIENPSFDVINYAINQQQQRIDRYNMLEHYYEGNQHILSRNLEMAAKLDRADEKVMTNHAKYITDMITGFTTGNPISISPANGKDIKAITDAQDQMDIDSHNTEMEKDLSVFGCAYELLYIKKVSDATTELAIEKIDPRGCVLVTDDTLDKNPLFGIYYVEKKDLLGNAKGYLITVYTAHWIIQYRTKTGRVLSDANLASKPKAIQHYFNGVPLIEYRNNEERQGDFEQTISLINAYNELQSDRITDKKNFVDALLVVYGFTLDEGEDGEGANLKDGILEAPGKGDQGASVEWLTKSFDESQLQVLVKSIKDDIHQTSYVPNMNDENFAGTISGEAMKYKLFGLLQLLATKQRYLTRGIRQRLQLMQNILAFKGQSVDASGATINIVPDIPVNMADVISNIKNAEGVIPQLVSLGWLPGTNDPQELIKMLDQEKEKALKLQQKAMGGEPTTDNEEVTADDSGNVSIKQKAGSELSDNGPRE</sequence>